<dbReference type="Gene3D" id="3.40.630.30">
    <property type="match status" value="1"/>
</dbReference>
<feature type="domain" description="N-acetyltransferase" evidence="2">
    <location>
        <begin position="1"/>
        <end position="164"/>
    </location>
</feature>
<gene>
    <name evidence="3" type="ORF">KCX82_14110</name>
</gene>
<evidence type="ECO:0000259" key="2">
    <source>
        <dbReference type="PROSITE" id="PS51186"/>
    </source>
</evidence>
<evidence type="ECO:0000313" key="3">
    <source>
        <dbReference type="EMBL" id="MBR0599019.1"/>
    </source>
</evidence>
<dbReference type="CDD" id="cd04301">
    <property type="entry name" value="NAT_SF"/>
    <property type="match status" value="1"/>
</dbReference>
<dbReference type="Proteomes" id="UP000675664">
    <property type="component" value="Unassembled WGS sequence"/>
</dbReference>
<sequence length="164" mass="18977">MRKAEHCDLDRIMQIIKGTIEEMNAGGNDQWDDNYPQSKDFARDIENGDLFVEETDGKVEGFICINYEEPEEYNGLNWSSDEKAMVIHRMSVSIDSRKQGIATRLIRYAEELAAAKGITYLKTDTYSFNTKMNGLLAKIGYKRIGEMSFHGKENPFYCYEKFLR</sequence>
<name>A0A8J8B285_9FIRM</name>
<dbReference type="AlphaFoldDB" id="A0A8J8B285"/>
<organism evidence="3 4">
    <name type="scientific">Sinanaerobacter chloroacetimidivorans</name>
    <dbReference type="NCBI Taxonomy" id="2818044"/>
    <lineage>
        <taxon>Bacteria</taxon>
        <taxon>Bacillati</taxon>
        <taxon>Bacillota</taxon>
        <taxon>Clostridia</taxon>
        <taxon>Peptostreptococcales</taxon>
        <taxon>Anaerovoracaceae</taxon>
        <taxon>Sinanaerobacter</taxon>
    </lineage>
</organism>
<reference evidence="3" key="1">
    <citation type="submission" date="2021-04" db="EMBL/GenBank/DDBJ databases">
        <title>Sinoanaerobacter chloroacetimidivorans sp. nov., an obligate anaerobic bacterium isolated from anaerobic sludge.</title>
        <authorList>
            <person name="Bao Y."/>
        </authorList>
    </citation>
    <scope>NUCLEOTIDE SEQUENCE</scope>
    <source>
        <strain evidence="3">BAD-6</strain>
    </source>
</reference>
<dbReference type="PANTHER" id="PTHR13947:SF37">
    <property type="entry name" value="LD18367P"/>
    <property type="match status" value="1"/>
</dbReference>
<dbReference type="EMBL" id="JAGSND010000010">
    <property type="protein sequence ID" value="MBR0599019.1"/>
    <property type="molecule type" value="Genomic_DNA"/>
</dbReference>
<comment type="caution">
    <text evidence="3">The sequence shown here is derived from an EMBL/GenBank/DDBJ whole genome shotgun (WGS) entry which is preliminary data.</text>
</comment>
<keyword evidence="4" id="KW-1185">Reference proteome</keyword>
<accession>A0A8J8B285</accession>
<evidence type="ECO:0000256" key="1">
    <source>
        <dbReference type="ARBA" id="ARBA00022679"/>
    </source>
</evidence>
<proteinExistence type="predicted"/>
<dbReference type="RefSeq" id="WP_227019153.1">
    <property type="nucleotide sequence ID" value="NZ_JAGSND010000010.1"/>
</dbReference>
<dbReference type="InterPro" id="IPR000182">
    <property type="entry name" value="GNAT_dom"/>
</dbReference>
<dbReference type="InterPro" id="IPR016181">
    <property type="entry name" value="Acyl_CoA_acyltransferase"/>
</dbReference>
<dbReference type="GO" id="GO:0008080">
    <property type="term" value="F:N-acetyltransferase activity"/>
    <property type="evidence" value="ECO:0007669"/>
    <property type="project" value="InterPro"/>
</dbReference>
<dbReference type="InterPro" id="IPR050769">
    <property type="entry name" value="NAT_camello-type"/>
</dbReference>
<evidence type="ECO:0000313" key="4">
    <source>
        <dbReference type="Proteomes" id="UP000675664"/>
    </source>
</evidence>
<keyword evidence="1" id="KW-0808">Transferase</keyword>
<protein>
    <submittedName>
        <fullName evidence="3">GNAT family N-acetyltransferase</fullName>
    </submittedName>
</protein>
<dbReference type="Pfam" id="PF00583">
    <property type="entry name" value="Acetyltransf_1"/>
    <property type="match status" value="1"/>
</dbReference>
<dbReference type="PROSITE" id="PS51186">
    <property type="entry name" value="GNAT"/>
    <property type="match status" value="1"/>
</dbReference>
<dbReference type="PANTHER" id="PTHR13947">
    <property type="entry name" value="GNAT FAMILY N-ACETYLTRANSFERASE"/>
    <property type="match status" value="1"/>
</dbReference>
<dbReference type="SUPFAM" id="SSF55729">
    <property type="entry name" value="Acyl-CoA N-acyltransferases (Nat)"/>
    <property type="match status" value="1"/>
</dbReference>
<reference evidence="3" key="2">
    <citation type="submission" date="2021-04" db="EMBL/GenBank/DDBJ databases">
        <authorList>
            <person name="Liu J."/>
        </authorList>
    </citation>
    <scope>NUCLEOTIDE SEQUENCE</scope>
    <source>
        <strain evidence="3">BAD-6</strain>
    </source>
</reference>